<proteinExistence type="predicted"/>
<sequence>MTDLPGIQRRELAALVDDLAALAPERWRAATLCPEWDVEQVVAHLGAAATTTLPRWVLSMVGARFDADLHNRRRLADFRGADPAETLERFRAVGPIALPTRSSPAGLGELLVHAEDVRRPLGLRRAPDAEGLLAVAEFFAAKDFAVNSKTLVRGLALRADDADFRSGEGPEVRGPLLSLVMVMAGRRAHLADLTGNGVAELDGRLAPA</sequence>
<dbReference type="Pfam" id="PF11716">
    <property type="entry name" value="MDMPI_N"/>
    <property type="match status" value="1"/>
</dbReference>
<dbReference type="Gene3D" id="1.20.120.450">
    <property type="entry name" value="dinb family like domain"/>
    <property type="match status" value="1"/>
</dbReference>
<organism evidence="2 3">
    <name type="scientific">Actinosynnema pretiosum</name>
    <dbReference type="NCBI Taxonomy" id="42197"/>
    <lineage>
        <taxon>Bacteria</taxon>
        <taxon>Bacillati</taxon>
        <taxon>Actinomycetota</taxon>
        <taxon>Actinomycetes</taxon>
        <taxon>Pseudonocardiales</taxon>
        <taxon>Pseudonocardiaceae</taxon>
        <taxon>Actinosynnema</taxon>
    </lineage>
</organism>
<dbReference type="InterPro" id="IPR024344">
    <property type="entry name" value="MDMPI_metal-binding"/>
</dbReference>
<dbReference type="GO" id="GO:0046872">
    <property type="term" value="F:metal ion binding"/>
    <property type="evidence" value="ECO:0007669"/>
    <property type="project" value="InterPro"/>
</dbReference>
<evidence type="ECO:0000259" key="1">
    <source>
        <dbReference type="Pfam" id="PF11716"/>
    </source>
</evidence>
<dbReference type="RefSeq" id="WP_096494118.1">
    <property type="nucleotide sequence ID" value="NZ_CP023445.1"/>
</dbReference>
<reference evidence="2" key="1">
    <citation type="submission" date="2017-09" db="EMBL/GenBank/DDBJ databases">
        <title>Complete Genome Sequence of ansamitocin-producing Bacterium Actinosynnema pretiosum X47.</title>
        <authorList>
            <person name="Cao G."/>
            <person name="Zong G."/>
            <person name="Zhong C."/>
            <person name="Fu J."/>
        </authorList>
    </citation>
    <scope>NUCLEOTIDE SEQUENCE [LARGE SCALE GENOMIC DNA]</scope>
    <source>
        <strain evidence="2">X47</strain>
    </source>
</reference>
<keyword evidence="3" id="KW-1185">Reference proteome</keyword>
<feature type="domain" description="Mycothiol-dependent maleylpyruvate isomerase metal-binding" evidence="1">
    <location>
        <begin position="9"/>
        <end position="92"/>
    </location>
</feature>
<accession>A0A290Z6T2</accession>
<dbReference type="Proteomes" id="UP000218505">
    <property type="component" value="Chromosome"/>
</dbReference>
<name>A0A290Z6T2_9PSEU</name>
<dbReference type="KEGG" id="apre:CNX65_16650"/>
<protein>
    <recommendedName>
        <fullName evidence="1">Mycothiol-dependent maleylpyruvate isomerase metal-binding domain-containing protein</fullName>
    </recommendedName>
</protein>
<dbReference type="InterPro" id="IPR017517">
    <property type="entry name" value="Maleyloyr_isom"/>
</dbReference>
<dbReference type="InterPro" id="IPR034660">
    <property type="entry name" value="DinB/YfiT-like"/>
</dbReference>
<dbReference type="AlphaFoldDB" id="A0A290Z6T2"/>
<gene>
    <name evidence="2" type="ORF">CNX65_16650</name>
</gene>
<dbReference type="NCBIfam" id="TIGR03083">
    <property type="entry name" value="maleylpyruvate isomerase family mycothiol-dependent enzyme"/>
    <property type="match status" value="1"/>
</dbReference>
<evidence type="ECO:0000313" key="2">
    <source>
        <dbReference type="EMBL" id="ATE54706.1"/>
    </source>
</evidence>
<dbReference type="SUPFAM" id="SSF109854">
    <property type="entry name" value="DinB/YfiT-like putative metalloenzymes"/>
    <property type="match status" value="1"/>
</dbReference>
<dbReference type="EMBL" id="CP023445">
    <property type="protein sequence ID" value="ATE54706.1"/>
    <property type="molecule type" value="Genomic_DNA"/>
</dbReference>
<evidence type="ECO:0000313" key="3">
    <source>
        <dbReference type="Proteomes" id="UP000218505"/>
    </source>
</evidence>